<dbReference type="SUPFAM" id="SSF54928">
    <property type="entry name" value="RNA-binding domain, RBD"/>
    <property type="match status" value="1"/>
</dbReference>
<evidence type="ECO:0000256" key="6">
    <source>
        <dbReference type="SAM" id="Coils"/>
    </source>
</evidence>
<feature type="compositionally biased region" description="Low complexity" evidence="7">
    <location>
        <begin position="332"/>
        <end position="342"/>
    </location>
</feature>
<dbReference type="InterPro" id="IPR012677">
    <property type="entry name" value="Nucleotide-bd_a/b_plait_sf"/>
</dbReference>
<comment type="subcellular location">
    <subcellularLocation>
        <location evidence="1">Nucleus</location>
    </subcellularLocation>
</comment>
<gene>
    <name evidence="10" type="ORF">A3Q56_01696</name>
</gene>
<feature type="coiled-coil region" evidence="6">
    <location>
        <begin position="950"/>
        <end position="988"/>
    </location>
</feature>
<dbReference type="OrthoDB" id="3945418at2759"/>
<evidence type="ECO:0000256" key="7">
    <source>
        <dbReference type="SAM" id="MobiDB-lite"/>
    </source>
</evidence>
<keyword evidence="4" id="KW-0539">Nucleus</keyword>
<dbReference type="EMBL" id="LWCA01000134">
    <property type="protein sequence ID" value="OAF70542.1"/>
    <property type="molecule type" value="Genomic_DNA"/>
</dbReference>
<reference evidence="10 11" key="1">
    <citation type="submission" date="2016-04" db="EMBL/GenBank/DDBJ databases">
        <title>The genome of Intoshia linei affirms orthonectids as highly simplified spiralians.</title>
        <authorList>
            <person name="Mikhailov K.V."/>
            <person name="Slusarev G.S."/>
            <person name="Nikitin M.A."/>
            <person name="Logacheva M.D."/>
            <person name="Penin A."/>
            <person name="Aleoshin V."/>
            <person name="Panchin Y.V."/>
        </authorList>
    </citation>
    <scope>NUCLEOTIDE SEQUENCE [LARGE SCALE GENOMIC DNA]</scope>
    <source>
        <strain evidence="10">Intl2013</strain>
        <tissue evidence="10">Whole animal</tissue>
    </source>
</reference>
<dbReference type="PANTHER" id="PTHR48039:SF5">
    <property type="entry name" value="RNA-BINDING PROTEIN 28"/>
    <property type="match status" value="1"/>
</dbReference>
<dbReference type="AlphaFoldDB" id="A0A177BA59"/>
<protein>
    <recommendedName>
        <fullName evidence="9">RRM domain-containing protein</fullName>
    </recommendedName>
</protein>
<evidence type="ECO:0000256" key="4">
    <source>
        <dbReference type="ARBA" id="ARBA00023242"/>
    </source>
</evidence>
<dbReference type="PANTHER" id="PTHR48039">
    <property type="entry name" value="RNA-BINDING MOTIF PROTEIN 14B"/>
    <property type="match status" value="1"/>
</dbReference>
<dbReference type="Proteomes" id="UP000078046">
    <property type="component" value="Unassembled WGS sequence"/>
</dbReference>
<evidence type="ECO:0000256" key="8">
    <source>
        <dbReference type="SAM" id="Phobius"/>
    </source>
</evidence>
<dbReference type="InterPro" id="IPR000504">
    <property type="entry name" value="RRM_dom"/>
</dbReference>
<dbReference type="SMART" id="SM00360">
    <property type="entry name" value="RRM"/>
    <property type="match status" value="1"/>
</dbReference>
<feature type="region of interest" description="Disordered" evidence="7">
    <location>
        <begin position="331"/>
        <end position="393"/>
    </location>
</feature>
<keyword evidence="6" id="KW-0175">Coiled coil</keyword>
<dbReference type="GO" id="GO:0003729">
    <property type="term" value="F:mRNA binding"/>
    <property type="evidence" value="ECO:0007669"/>
    <property type="project" value="TreeGrafter"/>
</dbReference>
<feature type="compositionally biased region" description="Polar residues" evidence="7">
    <location>
        <begin position="343"/>
        <end position="362"/>
    </location>
</feature>
<comment type="caution">
    <text evidence="10">The sequence shown here is derived from an EMBL/GenBank/DDBJ whole genome shotgun (WGS) entry which is preliminary data.</text>
</comment>
<dbReference type="PROSITE" id="PS50102">
    <property type="entry name" value="RRM"/>
    <property type="match status" value="1"/>
</dbReference>
<name>A0A177BA59_9BILA</name>
<organism evidence="10 11">
    <name type="scientific">Intoshia linei</name>
    <dbReference type="NCBI Taxonomy" id="1819745"/>
    <lineage>
        <taxon>Eukaryota</taxon>
        <taxon>Metazoa</taxon>
        <taxon>Spiralia</taxon>
        <taxon>Lophotrochozoa</taxon>
        <taxon>Mesozoa</taxon>
        <taxon>Orthonectida</taxon>
        <taxon>Rhopaluridae</taxon>
        <taxon>Intoshia</taxon>
    </lineage>
</organism>
<feature type="transmembrane region" description="Helical" evidence="8">
    <location>
        <begin position="1104"/>
        <end position="1125"/>
    </location>
</feature>
<sequence length="1148" mass="130714">MNNRRKLKNPEIFVSQKRICIHNIPNSITEPILRTMILNCLNTFENIMLECRIIKEKLGYKNKKVCLGKSLGFAFVNFKNHQDALTILQHFNNRDIFDSEKKPVVEFSLENRRALITKENKIEKKNNGALSEVHTIQSLCSDKCDTTMFLFENEGYTCTTLKCKVCEFTQIQDAILILSGKFNERKYSDLSDENFILSKGNFDKMEKFMNKTKYIKNYVEKLKKLDIGLVKTNTTKSISPQTTTTTNMTTITKKFTSEMSSTVTKSPYIIKNLTNHFMTTKILLLTTKNLKKLDANTSTTSTKIPFKAPRILTNTPFSTIQSTSETIKIPKSSTNTNFSTTTQKNHPITKNMTNTPFSTIQFTSETTKTPKSSTTKNLSVTTQKDHPINKNMTNTPFIEASISTTKTYRSEMPLKSTPISTLTTQNRKLSTKEPINSLNSSVSSITKDGVTTEFSLNVVNKSTTTYIPVTSRVTNISTQRLPKNNDTVDRSDVNVSTFFTRSTRLQLIHGKINSNKTKDGISTPAHLLTTINTTKKIINSSILTTHTIPSFTNIFTKDMNTTLNNSTLKPHITSNRTTQMRPLVNMTVSFNSTSIYTLNTTVDFKARSETIHTYIISAFTISLYVVSIVATISGNLQCDGNIYLIKHLGPGILGNSTIINQKDFDNPVTGWKYCFANCCNDEKCDSMTFTKSGNNYTCTNIQCTNCKLKFVPESTLILLYGIGKNYTNLNIHQLHIKFQKLTYEKLTNLMNRRNIIKNYIKKMVKTEKAIVLETTTEKMNIKSTKMTTTKQLIRINQTVENSLKNVLNVTLVQIVTTPKTIPIQNSTTTIKLNEQETQISNEDNKVIDIMENVLKDDEMMSSNLMNMLEKNTTQLDVGINQTLDALKELENGVEMKRNESINILTDESDKQKQVEIDNEMALIKIENQEKIKKAELSINEAARGIIIAAAHEAENIIEHAKSVAKNYKESMQHQFEEWLNDKKQVEVELMKSMIDQKLIIKTVAIAKMNNQLDYEYKNQQENFKDRMNILIQNHNETESQNLSNYKKILAMLVNSYINGLIINETNKNHGIGNNPTYNVLNRTNKVNQTNNAIIYKDPNPYPYVYLYLVPSVVICVVIVSLFFIYSVRDYVNKHVEVLTISKIKKEKK</sequence>
<keyword evidence="8" id="KW-1133">Transmembrane helix</keyword>
<evidence type="ECO:0000256" key="1">
    <source>
        <dbReference type="ARBA" id="ARBA00004123"/>
    </source>
</evidence>
<dbReference type="InterPro" id="IPR051945">
    <property type="entry name" value="RRM_MRD1_RNA_proc_ribogen"/>
</dbReference>
<evidence type="ECO:0000256" key="5">
    <source>
        <dbReference type="PROSITE-ProRule" id="PRU00176"/>
    </source>
</evidence>
<feature type="domain" description="RRM" evidence="9">
    <location>
        <begin position="17"/>
        <end position="110"/>
    </location>
</feature>
<evidence type="ECO:0000313" key="11">
    <source>
        <dbReference type="Proteomes" id="UP000078046"/>
    </source>
</evidence>
<dbReference type="InterPro" id="IPR035979">
    <property type="entry name" value="RBD_domain_sf"/>
</dbReference>
<keyword evidence="11" id="KW-1185">Reference proteome</keyword>
<keyword evidence="8" id="KW-0472">Membrane</keyword>
<keyword evidence="2" id="KW-0677">Repeat</keyword>
<evidence type="ECO:0000259" key="9">
    <source>
        <dbReference type="PROSITE" id="PS50102"/>
    </source>
</evidence>
<evidence type="ECO:0000256" key="3">
    <source>
        <dbReference type="ARBA" id="ARBA00022884"/>
    </source>
</evidence>
<dbReference type="GO" id="GO:0005730">
    <property type="term" value="C:nucleolus"/>
    <property type="evidence" value="ECO:0007669"/>
    <property type="project" value="TreeGrafter"/>
</dbReference>
<evidence type="ECO:0000256" key="2">
    <source>
        <dbReference type="ARBA" id="ARBA00022737"/>
    </source>
</evidence>
<keyword evidence="8" id="KW-0812">Transmembrane</keyword>
<dbReference type="Gene3D" id="3.30.70.330">
    <property type="match status" value="1"/>
</dbReference>
<evidence type="ECO:0000313" key="10">
    <source>
        <dbReference type="EMBL" id="OAF70542.1"/>
    </source>
</evidence>
<accession>A0A177BA59</accession>
<feature type="compositionally biased region" description="Low complexity" evidence="7">
    <location>
        <begin position="363"/>
        <end position="376"/>
    </location>
</feature>
<keyword evidence="3 5" id="KW-0694">RNA-binding</keyword>
<proteinExistence type="predicted"/>